<evidence type="ECO:0000256" key="2">
    <source>
        <dbReference type="ARBA" id="ARBA00023043"/>
    </source>
</evidence>
<feature type="compositionally biased region" description="Acidic residues" evidence="4">
    <location>
        <begin position="179"/>
        <end position="199"/>
    </location>
</feature>
<dbReference type="PROSITE" id="PS50297">
    <property type="entry name" value="ANK_REP_REGION"/>
    <property type="match status" value="2"/>
</dbReference>
<name>A0A2J8AAU1_9CHLO</name>
<dbReference type="OrthoDB" id="539099at2759"/>
<gene>
    <name evidence="5" type="ORF">TSOC_003717</name>
</gene>
<feature type="repeat" description="ANK" evidence="3">
    <location>
        <begin position="257"/>
        <end position="284"/>
    </location>
</feature>
<dbReference type="Pfam" id="PF00023">
    <property type="entry name" value="Ank"/>
    <property type="match status" value="1"/>
</dbReference>
<dbReference type="PANTHER" id="PTHR24171">
    <property type="entry name" value="ANKYRIN REPEAT DOMAIN-CONTAINING PROTEIN 39-RELATED"/>
    <property type="match status" value="1"/>
</dbReference>
<dbReference type="InterPro" id="IPR002110">
    <property type="entry name" value="Ankyrin_rpt"/>
</dbReference>
<accession>A0A2J8AAU1</accession>
<evidence type="ECO:0000313" key="6">
    <source>
        <dbReference type="Proteomes" id="UP000236333"/>
    </source>
</evidence>
<evidence type="ECO:0000256" key="3">
    <source>
        <dbReference type="PROSITE-ProRule" id="PRU00023"/>
    </source>
</evidence>
<dbReference type="SMART" id="SM00248">
    <property type="entry name" value="ANK"/>
    <property type="match status" value="4"/>
</dbReference>
<evidence type="ECO:0000313" key="5">
    <source>
        <dbReference type="EMBL" id="PNH09635.1"/>
    </source>
</evidence>
<dbReference type="EMBL" id="PGGS01000083">
    <property type="protein sequence ID" value="PNH09635.1"/>
    <property type="molecule type" value="Genomic_DNA"/>
</dbReference>
<reference evidence="5 6" key="1">
    <citation type="journal article" date="2017" name="Mol. Biol. Evol.">
        <title>The 4-celled Tetrabaena socialis nuclear genome reveals the essential components for genetic control of cell number at the origin of multicellularity in the volvocine lineage.</title>
        <authorList>
            <person name="Featherston J."/>
            <person name="Arakaki Y."/>
            <person name="Hanschen E.R."/>
            <person name="Ferris P.J."/>
            <person name="Michod R.E."/>
            <person name="Olson B.J.S.C."/>
            <person name="Nozaki H."/>
            <person name="Durand P.M."/>
        </authorList>
    </citation>
    <scope>NUCLEOTIDE SEQUENCE [LARGE SCALE GENOMIC DNA]</scope>
    <source>
        <strain evidence="5 6">NIES-571</strain>
    </source>
</reference>
<dbReference type="Proteomes" id="UP000236333">
    <property type="component" value="Unassembled WGS sequence"/>
</dbReference>
<organism evidence="5 6">
    <name type="scientific">Tetrabaena socialis</name>
    <dbReference type="NCBI Taxonomy" id="47790"/>
    <lineage>
        <taxon>Eukaryota</taxon>
        <taxon>Viridiplantae</taxon>
        <taxon>Chlorophyta</taxon>
        <taxon>core chlorophytes</taxon>
        <taxon>Chlorophyceae</taxon>
        <taxon>CS clade</taxon>
        <taxon>Chlamydomonadales</taxon>
        <taxon>Tetrabaenaceae</taxon>
        <taxon>Tetrabaena</taxon>
    </lineage>
</organism>
<feature type="repeat" description="ANK" evidence="3">
    <location>
        <begin position="355"/>
        <end position="387"/>
    </location>
</feature>
<keyword evidence="6" id="KW-1185">Reference proteome</keyword>
<dbReference type="SUPFAM" id="SSF48403">
    <property type="entry name" value="Ankyrin repeat"/>
    <property type="match status" value="1"/>
</dbReference>
<evidence type="ECO:0000256" key="1">
    <source>
        <dbReference type="ARBA" id="ARBA00022737"/>
    </source>
</evidence>
<proteinExistence type="predicted"/>
<keyword evidence="1" id="KW-0677">Repeat</keyword>
<sequence>MSPEKDARKRPPGGGIPAVLTVPISGPKDPAKAKQSVKRFLERVEGLGAGQQATQGLLREILENVVDVRDMMKAAAAVAAAANSERDKIQRASREEVTEAVHLAAQPEQQLGAAHKEGADSLSRVRLLEAEVAALRGQLLVAQQRQGHSSTENSEDDPSEDDPSEDGVGRGFGRHFEGEGEVEDEDDENDEDEGTDEPEATLHSRPCLAANAAQLRSALPLHVHTASASAEDAFRRPSLGAFDSLQLLQWRPRCETLHQAARYGDKLEVLRLVAAGADVNAADEDGNLPLALAAAYPRRHSAVEAVRALLLSGAEMDAKNADGQTALHAATWSGTVEVVRCLLLAGANVHVADKVGDRPLHIAARKGCTRMVRLLLMAGAEKHVHNRAGSNPYLEAPVGSGAERLLA</sequence>
<dbReference type="InterPro" id="IPR036770">
    <property type="entry name" value="Ankyrin_rpt-contain_sf"/>
</dbReference>
<feature type="region of interest" description="Disordered" evidence="4">
    <location>
        <begin position="141"/>
        <end position="201"/>
    </location>
</feature>
<feature type="repeat" description="ANK" evidence="3">
    <location>
        <begin position="322"/>
        <end position="354"/>
    </location>
</feature>
<keyword evidence="2 3" id="KW-0040">ANK repeat</keyword>
<dbReference type="AlphaFoldDB" id="A0A2J8AAU1"/>
<dbReference type="Pfam" id="PF12796">
    <property type="entry name" value="Ank_2"/>
    <property type="match status" value="1"/>
</dbReference>
<comment type="caution">
    <text evidence="5">The sequence shown here is derived from an EMBL/GenBank/DDBJ whole genome shotgun (WGS) entry which is preliminary data.</text>
</comment>
<feature type="repeat" description="ANK" evidence="3">
    <location>
        <begin position="285"/>
        <end position="321"/>
    </location>
</feature>
<dbReference type="PROSITE" id="PS50088">
    <property type="entry name" value="ANK_REPEAT"/>
    <property type="match status" value="4"/>
</dbReference>
<feature type="compositionally biased region" description="Acidic residues" evidence="4">
    <location>
        <begin position="153"/>
        <end position="165"/>
    </location>
</feature>
<feature type="region of interest" description="Disordered" evidence="4">
    <location>
        <begin position="1"/>
        <end position="33"/>
    </location>
</feature>
<evidence type="ECO:0000256" key="4">
    <source>
        <dbReference type="SAM" id="MobiDB-lite"/>
    </source>
</evidence>
<dbReference type="Gene3D" id="1.25.40.20">
    <property type="entry name" value="Ankyrin repeat-containing domain"/>
    <property type="match status" value="2"/>
</dbReference>
<protein>
    <submittedName>
        <fullName evidence="5">Ankyrin repeat domain-containing protein 6</fullName>
    </submittedName>
</protein>